<organism evidence="2">
    <name type="scientific">uncultured Thermomicrobiales bacterium</name>
    <dbReference type="NCBI Taxonomy" id="1645740"/>
    <lineage>
        <taxon>Bacteria</taxon>
        <taxon>Pseudomonadati</taxon>
        <taxon>Thermomicrobiota</taxon>
        <taxon>Thermomicrobia</taxon>
        <taxon>Thermomicrobiales</taxon>
        <taxon>environmental samples</taxon>
    </lineage>
</organism>
<reference evidence="2" key="1">
    <citation type="submission" date="2020-02" db="EMBL/GenBank/DDBJ databases">
        <authorList>
            <person name="Meier V. D."/>
        </authorList>
    </citation>
    <scope>NUCLEOTIDE SEQUENCE</scope>
    <source>
        <strain evidence="2">AVDCRST_MAG19</strain>
    </source>
</reference>
<sequence>DTLLRAQGPPRGAARRPRGSRHGRRHAQPLLRRLRQPEPAIPLCRL</sequence>
<gene>
    <name evidence="2" type="ORF">AVDCRST_MAG19-949</name>
</gene>
<feature type="non-terminal residue" evidence="2">
    <location>
        <position position="46"/>
    </location>
</feature>
<name>A0A6J4UL61_9BACT</name>
<feature type="non-terminal residue" evidence="2">
    <location>
        <position position="1"/>
    </location>
</feature>
<feature type="compositionally biased region" description="Low complexity" evidence="1">
    <location>
        <begin position="1"/>
        <end position="12"/>
    </location>
</feature>
<accession>A0A6J4UL61</accession>
<feature type="compositionally biased region" description="Basic residues" evidence="1">
    <location>
        <begin position="13"/>
        <end position="27"/>
    </location>
</feature>
<dbReference type="AlphaFoldDB" id="A0A6J4UL61"/>
<evidence type="ECO:0000313" key="2">
    <source>
        <dbReference type="EMBL" id="CAA9552491.1"/>
    </source>
</evidence>
<protein>
    <submittedName>
        <fullName evidence="2">Uncharacterized protein</fullName>
    </submittedName>
</protein>
<feature type="region of interest" description="Disordered" evidence="1">
    <location>
        <begin position="1"/>
        <end position="46"/>
    </location>
</feature>
<dbReference type="EMBL" id="CADCWL010000039">
    <property type="protein sequence ID" value="CAA9552491.1"/>
    <property type="molecule type" value="Genomic_DNA"/>
</dbReference>
<proteinExistence type="predicted"/>
<evidence type="ECO:0000256" key="1">
    <source>
        <dbReference type="SAM" id="MobiDB-lite"/>
    </source>
</evidence>